<dbReference type="AlphaFoldDB" id="A0A835SLU4"/>
<comment type="caution">
    <text evidence="2">The sequence shown here is derived from an EMBL/GenBank/DDBJ whole genome shotgun (WGS) entry which is preliminary data.</text>
</comment>
<dbReference type="OrthoDB" id="550929at2759"/>
<sequence>MQAPRLTRTAAAAHCRAPALVPSNPAAASPASECQDNYVVLQNAAAKSQRLLAQMQRLRGEAIAALQASGEEAVAAAAEAVAGSTAVLAYQPAAGVSVGAGHDGGGDPIGSSGADRVWLDGDPRPGVLDVDVQLDLQDATEQLPAADAAAASATPAASATGPGAPAAAAAGTPVSTAADMVILMGALCGCAAQESEMLTCVAASIHLSTTEQDLYSYVYMLKLQPYMDERLVAAAEAALVARG</sequence>
<evidence type="ECO:0000259" key="1">
    <source>
        <dbReference type="PROSITE" id="PS50263"/>
    </source>
</evidence>
<name>A0A835SLU4_CHLIN</name>
<dbReference type="InterPro" id="IPR003010">
    <property type="entry name" value="C-N_Hydrolase"/>
</dbReference>
<keyword evidence="3" id="KW-1185">Reference proteome</keyword>
<organism evidence="2 3">
    <name type="scientific">Chlamydomonas incerta</name>
    <dbReference type="NCBI Taxonomy" id="51695"/>
    <lineage>
        <taxon>Eukaryota</taxon>
        <taxon>Viridiplantae</taxon>
        <taxon>Chlorophyta</taxon>
        <taxon>core chlorophytes</taxon>
        <taxon>Chlorophyceae</taxon>
        <taxon>CS clade</taxon>
        <taxon>Chlamydomonadales</taxon>
        <taxon>Chlamydomonadaceae</taxon>
        <taxon>Chlamydomonas</taxon>
    </lineage>
</organism>
<proteinExistence type="predicted"/>
<gene>
    <name evidence="2" type="ORF">HXX76_016106</name>
</gene>
<feature type="domain" description="CN hydrolase" evidence="1">
    <location>
        <begin position="1"/>
        <end position="134"/>
    </location>
</feature>
<dbReference type="Proteomes" id="UP000650467">
    <property type="component" value="Unassembled WGS sequence"/>
</dbReference>
<accession>A0A835SLU4</accession>
<evidence type="ECO:0000313" key="3">
    <source>
        <dbReference type="Proteomes" id="UP000650467"/>
    </source>
</evidence>
<dbReference type="PROSITE" id="PS50263">
    <property type="entry name" value="CN_HYDROLASE"/>
    <property type="match status" value="1"/>
</dbReference>
<evidence type="ECO:0000313" key="2">
    <source>
        <dbReference type="EMBL" id="KAG2422346.1"/>
    </source>
</evidence>
<dbReference type="EMBL" id="JAEHOC010000112">
    <property type="protein sequence ID" value="KAG2422346.1"/>
    <property type="molecule type" value="Genomic_DNA"/>
</dbReference>
<protein>
    <recommendedName>
        <fullName evidence="1">CN hydrolase domain-containing protein</fullName>
    </recommendedName>
</protein>
<reference evidence="2" key="1">
    <citation type="journal article" date="2020" name="bioRxiv">
        <title>Comparative genomics of Chlamydomonas.</title>
        <authorList>
            <person name="Craig R.J."/>
            <person name="Hasan A.R."/>
            <person name="Ness R.W."/>
            <person name="Keightley P.D."/>
        </authorList>
    </citation>
    <scope>NUCLEOTIDE SEQUENCE</scope>
    <source>
        <strain evidence="2">SAG 7.73</strain>
    </source>
</reference>